<feature type="transmembrane region" description="Helical" evidence="7">
    <location>
        <begin position="253"/>
        <end position="277"/>
    </location>
</feature>
<comment type="caution">
    <text evidence="9">The sequence shown here is derived from an EMBL/GenBank/DDBJ whole genome shotgun (WGS) entry which is preliminary data.</text>
</comment>
<keyword evidence="7" id="KW-0472">Membrane</keyword>
<keyword evidence="7" id="KW-1133">Transmembrane helix</keyword>
<evidence type="ECO:0000259" key="8">
    <source>
        <dbReference type="Pfam" id="PF01435"/>
    </source>
</evidence>
<feature type="domain" description="Peptidase M48" evidence="8">
    <location>
        <begin position="262"/>
        <end position="405"/>
    </location>
</feature>
<protein>
    <submittedName>
        <fullName evidence="9">M48 family metallopeptidase</fullName>
    </submittedName>
</protein>
<organism evidence="9 10">
    <name type="scientific">Natronomicrosphaera hydrolytica</name>
    <dbReference type="NCBI Taxonomy" id="3242702"/>
    <lineage>
        <taxon>Bacteria</taxon>
        <taxon>Pseudomonadati</taxon>
        <taxon>Planctomycetota</taxon>
        <taxon>Phycisphaerae</taxon>
        <taxon>Phycisphaerales</taxon>
        <taxon>Phycisphaeraceae</taxon>
        <taxon>Natronomicrosphaera</taxon>
    </lineage>
</organism>
<feature type="transmembrane region" description="Helical" evidence="7">
    <location>
        <begin position="476"/>
        <end position="500"/>
    </location>
</feature>
<dbReference type="EMBL" id="JBGUBD010000003">
    <property type="protein sequence ID" value="MFA9477793.1"/>
    <property type="molecule type" value="Genomic_DNA"/>
</dbReference>
<feature type="transmembrane region" description="Helical" evidence="7">
    <location>
        <begin position="32"/>
        <end position="56"/>
    </location>
</feature>
<dbReference type="RefSeq" id="WP_425344718.1">
    <property type="nucleotide sequence ID" value="NZ_JBGUBD010000003.1"/>
</dbReference>
<comment type="cofactor">
    <cofactor evidence="1">
        <name>Zn(2+)</name>
        <dbReference type="ChEBI" id="CHEBI:29105"/>
    </cofactor>
</comment>
<dbReference type="Pfam" id="PF01435">
    <property type="entry name" value="Peptidase_M48"/>
    <property type="match status" value="1"/>
</dbReference>
<evidence type="ECO:0000256" key="1">
    <source>
        <dbReference type="ARBA" id="ARBA00001947"/>
    </source>
</evidence>
<evidence type="ECO:0000256" key="7">
    <source>
        <dbReference type="SAM" id="Phobius"/>
    </source>
</evidence>
<dbReference type="Proteomes" id="UP001575105">
    <property type="component" value="Unassembled WGS sequence"/>
</dbReference>
<dbReference type="PANTHER" id="PTHR10120">
    <property type="entry name" value="CAAX PRENYL PROTEASE 1"/>
    <property type="match status" value="1"/>
</dbReference>
<keyword evidence="5" id="KW-0862">Zinc</keyword>
<keyword evidence="6" id="KW-0482">Metalloprotease</keyword>
<keyword evidence="7" id="KW-0812">Transmembrane</keyword>
<proteinExistence type="predicted"/>
<dbReference type="CDD" id="cd07345">
    <property type="entry name" value="M48A_Ste24p-like"/>
    <property type="match status" value="1"/>
</dbReference>
<evidence type="ECO:0000256" key="6">
    <source>
        <dbReference type="ARBA" id="ARBA00023049"/>
    </source>
</evidence>
<sequence>MQILLIVLILALFLHDAFPVMAVDAPRLAGLALLTVVTLPKLALFVGYWLLCRHMLGKLGKPGAQRAMVRLDRWGSLYRLAAVGLYGLDLYLGLLIAVRGLIGDLILLDELVVLLPTLALLIAAWWAYYPIERRIRESSLIGRLDAGMPIYPVWTRSQFVLAQVRHHMALVLVPLLLILTWTQTVERFTPPDWQLVGRDPTPLLVFFGAGCIFLLAPLIIRHVWDTVPLPAGELRDRLQAMCRQHRVGVRELLLWRTFGGMINAAVMGVFAPVRYILLTDALLEMVRREQVEAVMAHELAHVRRHHMFWLIAIALGMLGLFQLGFGLMFFTLAETLPTGDETTGPQLVMAGWTFGLLDILRTEEGVVGATLLATGLCWYLGFGWVSRRIERQADTFAVQHLAGNRAEPARDADGRVIVDHESAETMVGALQQVALLNHVPIHKKSWRHGSIGWRQDYLRSIVGQPVDRLSIDRQMFWINLTAATALLVVITLYILATALLP</sequence>
<accession>A0ABV4U2I0</accession>
<dbReference type="Gene3D" id="3.30.2010.10">
    <property type="entry name" value="Metalloproteases ('zincins'), catalytic domain"/>
    <property type="match status" value="1"/>
</dbReference>
<keyword evidence="10" id="KW-1185">Reference proteome</keyword>
<evidence type="ECO:0000313" key="9">
    <source>
        <dbReference type="EMBL" id="MFA9477793.1"/>
    </source>
</evidence>
<evidence type="ECO:0000256" key="5">
    <source>
        <dbReference type="ARBA" id="ARBA00022833"/>
    </source>
</evidence>
<evidence type="ECO:0000256" key="3">
    <source>
        <dbReference type="ARBA" id="ARBA00022723"/>
    </source>
</evidence>
<feature type="transmembrane region" description="Helical" evidence="7">
    <location>
        <begin position="307"/>
        <end position="330"/>
    </location>
</feature>
<keyword evidence="3" id="KW-0479">Metal-binding</keyword>
<reference evidence="9 10" key="1">
    <citation type="submission" date="2024-08" db="EMBL/GenBank/DDBJ databases">
        <title>Whole-genome sequencing of halo(alkali)philic microorganisms from hypersaline lakes.</title>
        <authorList>
            <person name="Sorokin D.Y."/>
            <person name="Merkel A.Y."/>
            <person name="Messina E."/>
            <person name="Yakimov M."/>
        </authorList>
    </citation>
    <scope>NUCLEOTIDE SEQUENCE [LARGE SCALE GENOMIC DNA]</scope>
    <source>
        <strain evidence="9 10">AB-hyl4</strain>
    </source>
</reference>
<evidence type="ECO:0000256" key="2">
    <source>
        <dbReference type="ARBA" id="ARBA00022670"/>
    </source>
</evidence>
<keyword evidence="2" id="KW-0645">Protease</keyword>
<feature type="transmembrane region" description="Helical" evidence="7">
    <location>
        <begin position="366"/>
        <end position="385"/>
    </location>
</feature>
<feature type="transmembrane region" description="Helical" evidence="7">
    <location>
        <begin position="111"/>
        <end position="129"/>
    </location>
</feature>
<evidence type="ECO:0000256" key="4">
    <source>
        <dbReference type="ARBA" id="ARBA00022801"/>
    </source>
</evidence>
<feature type="transmembrane region" description="Helical" evidence="7">
    <location>
        <begin position="77"/>
        <end position="99"/>
    </location>
</feature>
<evidence type="ECO:0000313" key="10">
    <source>
        <dbReference type="Proteomes" id="UP001575105"/>
    </source>
</evidence>
<feature type="transmembrane region" description="Helical" evidence="7">
    <location>
        <begin position="202"/>
        <end position="220"/>
    </location>
</feature>
<dbReference type="InterPro" id="IPR001915">
    <property type="entry name" value="Peptidase_M48"/>
</dbReference>
<keyword evidence="4" id="KW-0378">Hydrolase</keyword>
<gene>
    <name evidence="9" type="ORF">ACERK3_05735</name>
</gene>
<name>A0ABV4U2I0_9BACT</name>